<organism evidence="3 4">
    <name type="scientific">Zophobas morio</name>
    <dbReference type="NCBI Taxonomy" id="2755281"/>
    <lineage>
        <taxon>Eukaryota</taxon>
        <taxon>Metazoa</taxon>
        <taxon>Ecdysozoa</taxon>
        <taxon>Arthropoda</taxon>
        <taxon>Hexapoda</taxon>
        <taxon>Insecta</taxon>
        <taxon>Pterygota</taxon>
        <taxon>Neoptera</taxon>
        <taxon>Endopterygota</taxon>
        <taxon>Coleoptera</taxon>
        <taxon>Polyphaga</taxon>
        <taxon>Cucujiformia</taxon>
        <taxon>Tenebrionidae</taxon>
        <taxon>Zophobas</taxon>
    </lineage>
</organism>
<dbReference type="SUPFAM" id="SSF54236">
    <property type="entry name" value="Ubiquitin-like"/>
    <property type="match status" value="1"/>
</dbReference>
<dbReference type="InterPro" id="IPR031962">
    <property type="entry name" value="DUF4781"/>
</dbReference>
<evidence type="ECO:0000259" key="2">
    <source>
        <dbReference type="Pfam" id="PF21021"/>
    </source>
</evidence>
<dbReference type="InterPro" id="IPR029071">
    <property type="entry name" value="Ubiquitin-like_domsf"/>
</dbReference>
<name>A0AA38I1B1_9CUCU</name>
<dbReference type="Pfam" id="PF21021">
    <property type="entry name" value="FAF1"/>
    <property type="match status" value="1"/>
</dbReference>
<dbReference type="PANTHER" id="PTHR21115">
    <property type="entry name" value="GH06117P-RELATED"/>
    <property type="match status" value="1"/>
</dbReference>
<accession>A0AA38I1B1</accession>
<evidence type="ECO:0000259" key="1">
    <source>
        <dbReference type="Pfam" id="PF16013"/>
    </source>
</evidence>
<evidence type="ECO:0000313" key="3">
    <source>
        <dbReference type="EMBL" id="KAJ3648658.1"/>
    </source>
</evidence>
<comment type="caution">
    <text evidence="3">The sequence shown here is derived from an EMBL/GenBank/DDBJ whole genome shotgun (WGS) entry which is preliminary data.</text>
</comment>
<dbReference type="AlphaFoldDB" id="A0AA38I1B1"/>
<reference evidence="3" key="1">
    <citation type="journal article" date="2023" name="G3 (Bethesda)">
        <title>Whole genome assemblies of Zophobas morio and Tenebrio molitor.</title>
        <authorList>
            <person name="Kaur S."/>
            <person name="Stinson S.A."/>
            <person name="diCenzo G.C."/>
        </authorList>
    </citation>
    <scope>NUCLEOTIDE SEQUENCE</scope>
    <source>
        <strain evidence="3">QUZm001</strain>
    </source>
</reference>
<dbReference type="InterPro" id="IPR049483">
    <property type="entry name" value="FAF1_2-like_UAS"/>
</dbReference>
<protein>
    <recommendedName>
        <fullName evidence="5">DUF4781 domain-containing protein</fullName>
    </recommendedName>
</protein>
<keyword evidence="4" id="KW-1185">Reference proteome</keyword>
<dbReference type="Pfam" id="PF16013">
    <property type="entry name" value="DUF4781"/>
    <property type="match status" value="1"/>
</dbReference>
<evidence type="ECO:0008006" key="5">
    <source>
        <dbReference type="Google" id="ProtNLM"/>
    </source>
</evidence>
<sequence length="959" mass="108344">MDSCEPTEDTLFLTILYGNEEVSVELPKHNTVWDLKVEIFEKLNIPPSKQIIDCWYARPEEDNDILGKCCESGTSFLVVYDSDKMETECGGSEDVAVTEEENNFRELESCAAMDFIEYFSNNFDDRGILFHVCRLEDAISQACFTSLENRKILLLYLHNKNDKFSKIFGENLGRPEVKEIVNERFFLLGWDLENDECHPALTEALNSRAELSTLVNFVEKKICAALLIVPIKNSFSLFSCMKSKVSKKDFLETLKKAEEFLVVENEIEKDLENAEQSVNDIGSNNYQQIMLDLLGDRDYDSFDHFEFEQLKDKIGYALYGPPETETGYSEKQKKKIEFLFEIIIKQNNQFTKWKDRVVVSFIYNCTEPLPSEKQKRSKKFKDYNPTTDLTPIPLFVLRKCKNSENPCRIIIDDSGRVYKTWSAYLARNKLPECEMILPLNGRYQADENGNVILERHLSPTCGIDHKILQGADMANTAAGLVSGGIFIAAAIPTITVAPVALIAAGATGIGVGLYSLGRSAYTLYDRNRHKETLSFGNSEARGAYLNIVAGSLGFVGAGANMAVSQLATRGFNIGQGATAAVNVINVANMSASGINVVNSSYDVFDQWWNENQAPSFLTIVQLSSSILFFGHAVYNFKLAGTMIEESQARTLRDYHDSLRSNRHRKTFNKMMKETIRQNNGDVARGQAEVIKTIVSLQNKDEVFATLTRLNKQMNKNDVKFSADNGNIKLNGVNIDMGKFGAMDNTEAATFLKTLPNTPEPSPNEVRMMSSKLQVSFRGVNPTEIAGMAFSLFKIFSNTDENIKEKIINAVAYIVMELLGRSPGCFRELDKMFPGSDKFMRLFSMVNGYFQDLVNKVEEQYQKWLATKDPEYEAPIFVQLALEYSKRVTQIFDYVAEAYFIGNNLTEAGVKELIKHFYTWFAKQAVEYDEAMKRKQERAIHSGSPGRKKRCPDCGGVCYY</sequence>
<gene>
    <name evidence="3" type="ORF">Zmor_020446</name>
</gene>
<evidence type="ECO:0000313" key="4">
    <source>
        <dbReference type="Proteomes" id="UP001168821"/>
    </source>
</evidence>
<dbReference type="EMBL" id="JALNTZ010000006">
    <property type="protein sequence ID" value="KAJ3648658.1"/>
    <property type="molecule type" value="Genomic_DNA"/>
</dbReference>
<feature type="domain" description="DUF4781" evidence="1">
    <location>
        <begin position="392"/>
        <end position="693"/>
    </location>
</feature>
<dbReference type="Proteomes" id="UP001168821">
    <property type="component" value="Unassembled WGS sequence"/>
</dbReference>
<dbReference type="Gene3D" id="3.40.30.10">
    <property type="entry name" value="Glutaredoxin"/>
    <property type="match status" value="1"/>
</dbReference>
<dbReference type="Gene3D" id="3.10.20.90">
    <property type="entry name" value="Phosphatidylinositol 3-kinase Catalytic Subunit, Chain A, domain 1"/>
    <property type="match status" value="1"/>
</dbReference>
<feature type="domain" description="Fas-associated factor 1/2-like UAS" evidence="2">
    <location>
        <begin position="115"/>
        <end position="254"/>
    </location>
</feature>
<dbReference type="PANTHER" id="PTHR21115:SF0">
    <property type="entry name" value="GH06117P-RELATED"/>
    <property type="match status" value="1"/>
</dbReference>
<proteinExistence type="predicted"/>